<comment type="catalytic activity">
    <reaction evidence="6">
        <text>Endonucleolytic cleavage of RNA, removing 5'-extranucleotides from tRNA precursor.</text>
        <dbReference type="EC" id="3.1.26.5"/>
    </reaction>
</comment>
<dbReference type="GO" id="GO:0001682">
    <property type="term" value="P:tRNA 5'-leader removal"/>
    <property type="evidence" value="ECO:0007669"/>
    <property type="project" value="UniProtKB-UniRule"/>
</dbReference>
<dbReference type="GO" id="GO:0004526">
    <property type="term" value="F:ribonuclease P activity"/>
    <property type="evidence" value="ECO:0007669"/>
    <property type="project" value="UniProtKB-UniRule"/>
</dbReference>
<dbReference type="PANTHER" id="PTHR33992:SF1">
    <property type="entry name" value="RIBONUCLEASE P PROTEIN COMPONENT"/>
    <property type="match status" value="1"/>
</dbReference>
<dbReference type="GO" id="GO:0042781">
    <property type="term" value="F:3'-tRNA processing endoribonuclease activity"/>
    <property type="evidence" value="ECO:0007669"/>
    <property type="project" value="TreeGrafter"/>
</dbReference>
<comment type="function">
    <text evidence="6">RNaseP catalyzes the removal of the 5'-leader sequence from pre-tRNA to produce the mature 5'-terminus. It can also cleave other RNA substrates such as 4.5S RNA. The protein component plays an auxiliary but essential role in vivo by binding to the 5'-leader sequence and broadening the substrate specificity of the ribozyme.</text>
</comment>
<evidence type="ECO:0000256" key="2">
    <source>
        <dbReference type="ARBA" id="ARBA00022722"/>
    </source>
</evidence>
<evidence type="ECO:0000256" key="3">
    <source>
        <dbReference type="ARBA" id="ARBA00022759"/>
    </source>
</evidence>
<dbReference type="NCBIfam" id="TIGR00188">
    <property type="entry name" value="rnpA"/>
    <property type="match status" value="1"/>
</dbReference>
<evidence type="ECO:0000256" key="1">
    <source>
        <dbReference type="ARBA" id="ARBA00022694"/>
    </source>
</evidence>
<dbReference type="InterPro" id="IPR020568">
    <property type="entry name" value="Ribosomal_Su5_D2-typ_SF"/>
</dbReference>
<keyword evidence="2 6" id="KW-0540">Nuclease</keyword>
<keyword evidence="1 6" id="KW-0819">tRNA processing</keyword>
<keyword evidence="3 6" id="KW-0255">Endonuclease</keyword>
<evidence type="ECO:0000256" key="4">
    <source>
        <dbReference type="ARBA" id="ARBA00022801"/>
    </source>
</evidence>
<reference evidence="8 9" key="1">
    <citation type="submission" date="2015-10" db="EMBL/GenBank/DDBJ databases">
        <title>Metagenome-Assembled Genomes uncover a global brackish microbiome.</title>
        <authorList>
            <person name="Hugerth L.W."/>
            <person name="Larsson J."/>
            <person name="Alneberg J."/>
            <person name="Lindh M.V."/>
            <person name="Legrand C."/>
            <person name="Pinhassi J."/>
            <person name="Andersson A.F."/>
        </authorList>
    </citation>
    <scope>NUCLEOTIDE SEQUENCE [LARGE SCALE GENOMIC DNA]</scope>
    <source>
        <strain evidence="8">BACL2 MAG-120802-bin41</strain>
    </source>
</reference>
<dbReference type="GO" id="GO:0000049">
    <property type="term" value="F:tRNA binding"/>
    <property type="evidence" value="ECO:0007669"/>
    <property type="project" value="UniProtKB-UniRule"/>
</dbReference>
<dbReference type="GO" id="GO:0030677">
    <property type="term" value="C:ribonuclease P complex"/>
    <property type="evidence" value="ECO:0007669"/>
    <property type="project" value="TreeGrafter"/>
</dbReference>
<evidence type="ECO:0000313" key="8">
    <source>
        <dbReference type="EMBL" id="KRO30469.1"/>
    </source>
</evidence>
<keyword evidence="5 6" id="KW-0694">RNA-binding</keyword>
<evidence type="ECO:0000313" key="9">
    <source>
        <dbReference type="Proteomes" id="UP000053941"/>
    </source>
</evidence>
<accession>A0A0R2NX84</accession>
<dbReference type="EC" id="3.1.26.5" evidence="6 7"/>
<dbReference type="Proteomes" id="UP000053941">
    <property type="component" value="Unassembled WGS sequence"/>
</dbReference>
<dbReference type="InterPro" id="IPR014721">
    <property type="entry name" value="Ribsml_uS5_D2-typ_fold_subgr"/>
</dbReference>
<organism evidence="8 9">
    <name type="scientific">Actinobacteria bacterium BACL2 MAG-120802-bin41</name>
    <dbReference type="NCBI Taxonomy" id="1655568"/>
    <lineage>
        <taxon>Bacteria</taxon>
        <taxon>Bacillati</taxon>
        <taxon>Actinomycetota</taxon>
        <taxon>Actinomycetes</taxon>
        <taxon>Actinomycetes incertae sedis</taxon>
        <taxon>ac1 cluster</taxon>
    </lineage>
</organism>
<gene>
    <name evidence="6" type="primary">rnpA</name>
    <name evidence="8" type="ORF">ABR60_04510</name>
</gene>
<evidence type="ECO:0000256" key="5">
    <source>
        <dbReference type="ARBA" id="ARBA00022884"/>
    </source>
</evidence>
<dbReference type="InterPro" id="IPR000100">
    <property type="entry name" value="RNase_P"/>
</dbReference>
<keyword evidence="4 6" id="KW-0378">Hydrolase</keyword>
<name>A0A0R2NX84_9ACTN</name>
<dbReference type="HAMAP" id="MF_00227">
    <property type="entry name" value="RNase_P"/>
    <property type="match status" value="1"/>
</dbReference>
<protein>
    <recommendedName>
        <fullName evidence="6 7">Ribonuclease P protein component</fullName>
        <shortName evidence="6">RNase P protein</shortName>
        <shortName evidence="6">RNaseP protein</shortName>
        <ecNumber evidence="6 7">3.1.26.5</ecNumber>
    </recommendedName>
    <alternativeName>
        <fullName evidence="6">Protein C5</fullName>
    </alternativeName>
</protein>
<dbReference type="Gene3D" id="3.30.230.10">
    <property type="match status" value="1"/>
</dbReference>
<evidence type="ECO:0000256" key="7">
    <source>
        <dbReference type="NCBIfam" id="TIGR00188"/>
    </source>
</evidence>
<dbReference type="Pfam" id="PF00825">
    <property type="entry name" value="Ribonuclease_P"/>
    <property type="match status" value="1"/>
</dbReference>
<evidence type="ECO:0000256" key="6">
    <source>
        <dbReference type="HAMAP-Rule" id="MF_00227"/>
    </source>
</evidence>
<sequence length="110" mass="12303">MLAAINRLTSREDFARVTRSPIRSTTKSLVGYLSKEPNLISPKVGFVVSRAIGGSVIRHRVTRQLRHASKSSLHILPPQSMVVIRATKHEQNVHNEIPRLFTALNEKAGR</sequence>
<comment type="subunit">
    <text evidence="6">Consists of a catalytic RNA component (M1 or rnpB) and a protein subunit.</text>
</comment>
<dbReference type="PANTHER" id="PTHR33992">
    <property type="entry name" value="RIBONUCLEASE P PROTEIN COMPONENT"/>
    <property type="match status" value="1"/>
</dbReference>
<proteinExistence type="inferred from homology"/>
<dbReference type="SUPFAM" id="SSF54211">
    <property type="entry name" value="Ribosomal protein S5 domain 2-like"/>
    <property type="match status" value="1"/>
</dbReference>
<dbReference type="AlphaFoldDB" id="A0A0R2NX84"/>
<comment type="similarity">
    <text evidence="6">Belongs to the RnpA family.</text>
</comment>
<comment type="caution">
    <text evidence="8">The sequence shown here is derived from an EMBL/GenBank/DDBJ whole genome shotgun (WGS) entry which is preliminary data.</text>
</comment>
<dbReference type="EMBL" id="LIAS01000113">
    <property type="protein sequence ID" value="KRO30469.1"/>
    <property type="molecule type" value="Genomic_DNA"/>
</dbReference>